<dbReference type="RefSeq" id="WP_093918556.1">
    <property type="nucleotide sequence ID" value="NZ_FONW01000001.1"/>
</dbReference>
<keyword evidence="3" id="KW-1185">Reference proteome</keyword>
<evidence type="ECO:0000256" key="1">
    <source>
        <dbReference type="SAM" id="SignalP"/>
    </source>
</evidence>
<feature type="signal peptide" evidence="1">
    <location>
        <begin position="1"/>
        <end position="21"/>
    </location>
</feature>
<evidence type="ECO:0008006" key="4">
    <source>
        <dbReference type="Google" id="ProtNLM"/>
    </source>
</evidence>
<feature type="chain" id="PRO_5011606470" description="Por secretion system C-terminal sorting domain-containing protein" evidence="1">
    <location>
        <begin position="22"/>
        <end position="195"/>
    </location>
</feature>
<gene>
    <name evidence="2" type="ORF">SAMN05216283_101858</name>
</gene>
<dbReference type="AlphaFoldDB" id="A0A1I2CYB1"/>
<protein>
    <recommendedName>
        <fullName evidence="4">Por secretion system C-terminal sorting domain-containing protein</fullName>
    </recommendedName>
</protein>
<evidence type="ECO:0000313" key="2">
    <source>
        <dbReference type="EMBL" id="SFE72730.1"/>
    </source>
</evidence>
<evidence type="ECO:0000313" key="3">
    <source>
        <dbReference type="Proteomes" id="UP000198964"/>
    </source>
</evidence>
<keyword evidence="1" id="KW-0732">Signal</keyword>
<dbReference type="EMBL" id="FONW01000001">
    <property type="protein sequence ID" value="SFE72730.1"/>
    <property type="molecule type" value="Genomic_DNA"/>
</dbReference>
<sequence length="195" mass="22094">MKTKKGLFTILAALAVTLTMAGEKPKISVRPLDADRLLMTIVTPKASEMEVTIDDKSGDIVYYGYWDSPEQTFKKIFDMKNLANGKYAMKLEVDGLTSEQELTVSHNKLSVSNTKEFVPACFQSDNQQLTLTYENLENKKCDLEIYGKNGLVHQTSFRPAGQIYAHYDISKLEEGNYTVYLNSANENFEFAFEKE</sequence>
<name>A0A1I2CYB1_9BACT</name>
<organism evidence="2 3">
    <name type="scientific">Sunxiuqinia elliptica</name>
    <dbReference type="NCBI Taxonomy" id="655355"/>
    <lineage>
        <taxon>Bacteria</taxon>
        <taxon>Pseudomonadati</taxon>
        <taxon>Bacteroidota</taxon>
        <taxon>Bacteroidia</taxon>
        <taxon>Marinilabiliales</taxon>
        <taxon>Prolixibacteraceae</taxon>
        <taxon>Sunxiuqinia</taxon>
    </lineage>
</organism>
<reference evidence="2 3" key="1">
    <citation type="submission" date="2016-10" db="EMBL/GenBank/DDBJ databases">
        <authorList>
            <person name="de Groot N.N."/>
        </authorList>
    </citation>
    <scope>NUCLEOTIDE SEQUENCE [LARGE SCALE GENOMIC DNA]</scope>
    <source>
        <strain evidence="2 3">CGMCC 1.9156</strain>
    </source>
</reference>
<accession>A0A1I2CYB1</accession>
<dbReference type="Proteomes" id="UP000198964">
    <property type="component" value="Unassembled WGS sequence"/>
</dbReference>
<proteinExistence type="predicted"/>